<dbReference type="EMBL" id="JASCZI010030524">
    <property type="protein sequence ID" value="MED6123343.1"/>
    <property type="molecule type" value="Genomic_DNA"/>
</dbReference>
<comment type="caution">
    <text evidence="1">The sequence shown here is derived from an EMBL/GenBank/DDBJ whole genome shotgun (WGS) entry which is preliminary data.</text>
</comment>
<sequence length="66" mass="7166">MAVVKALQGAETYYESEAAMLKDWCDVLGSDNKKDYGQILALDGNAEGGRIIGANTLDNFPSWVKL</sequence>
<name>A0ABU6RH18_9FABA</name>
<evidence type="ECO:0000313" key="1">
    <source>
        <dbReference type="EMBL" id="MED6123343.1"/>
    </source>
</evidence>
<gene>
    <name evidence="1" type="ORF">PIB30_048337</name>
</gene>
<keyword evidence="2" id="KW-1185">Reference proteome</keyword>
<proteinExistence type="predicted"/>
<protein>
    <submittedName>
        <fullName evidence="1">Uncharacterized protein</fullName>
    </submittedName>
</protein>
<dbReference type="Proteomes" id="UP001341840">
    <property type="component" value="Unassembled WGS sequence"/>
</dbReference>
<evidence type="ECO:0000313" key="2">
    <source>
        <dbReference type="Proteomes" id="UP001341840"/>
    </source>
</evidence>
<organism evidence="1 2">
    <name type="scientific">Stylosanthes scabra</name>
    <dbReference type="NCBI Taxonomy" id="79078"/>
    <lineage>
        <taxon>Eukaryota</taxon>
        <taxon>Viridiplantae</taxon>
        <taxon>Streptophyta</taxon>
        <taxon>Embryophyta</taxon>
        <taxon>Tracheophyta</taxon>
        <taxon>Spermatophyta</taxon>
        <taxon>Magnoliopsida</taxon>
        <taxon>eudicotyledons</taxon>
        <taxon>Gunneridae</taxon>
        <taxon>Pentapetalae</taxon>
        <taxon>rosids</taxon>
        <taxon>fabids</taxon>
        <taxon>Fabales</taxon>
        <taxon>Fabaceae</taxon>
        <taxon>Papilionoideae</taxon>
        <taxon>50 kb inversion clade</taxon>
        <taxon>dalbergioids sensu lato</taxon>
        <taxon>Dalbergieae</taxon>
        <taxon>Pterocarpus clade</taxon>
        <taxon>Stylosanthes</taxon>
    </lineage>
</organism>
<reference evidence="1 2" key="1">
    <citation type="journal article" date="2023" name="Plants (Basel)">
        <title>Bridging the Gap: Combining Genomics and Transcriptomics Approaches to Understand Stylosanthes scabra, an Orphan Legume from the Brazilian Caatinga.</title>
        <authorList>
            <person name="Ferreira-Neto J.R.C."/>
            <person name="da Silva M.D."/>
            <person name="Binneck E."/>
            <person name="de Melo N.F."/>
            <person name="da Silva R.H."/>
            <person name="de Melo A.L.T.M."/>
            <person name="Pandolfi V."/>
            <person name="Bustamante F.O."/>
            <person name="Brasileiro-Vidal A.C."/>
            <person name="Benko-Iseppon A.M."/>
        </authorList>
    </citation>
    <scope>NUCLEOTIDE SEQUENCE [LARGE SCALE GENOMIC DNA]</scope>
    <source>
        <tissue evidence="1">Leaves</tissue>
    </source>
</reference>
<accession>A0ABU6RH18</accession>